<proteinExistence type="predicted"/>
<feature type="transmembrane region" description="Helical" evidence="1">
    <location>
        <begin position="6"/>
        <end position="27"/>
    </location>
</feature>
<dbReference type="CDD" id="cd06259">
    <property type="entry name" value="YdcF-like"/>
    <property type="match status" value="1"/>
</dbReference>
<dbReference type="EMBL" id="JAHRGL010000040">
    <property type="protein sequence ID" value="MBV2133884.1"/>
    <property type="molecule type" value="Genomic_DNA"/>
</dbReference>
<gene>
    <name evidence="3" type="ORF">KRX52_13980</name>
</gene>
<keyword evidence="1" id="KW-0472">Membrane</keyword>
<evidence type="ECO:0000313" key="4">
    <source>
        <dbReference type="Proteomes" id="UP000813068"/>
    </source>
</evidence>
<accession>A0ABS6MYJ5</accession>
<keyword evidence="1" id="KW-0812">Transmembrane</keyword>
<dbReference type="RefSeq" id="WP_217682326.1">
    <property type="nucleotide sequence ID" value="NZ_JAHRGL010000040.1"/>
</dbReference>
<feature type="transmembrane region" description="Helical" evidence="1">
    <location>
        <begin position="34"/>
        <end position="55"/>
    </location>
</feature>
<reference evidence="3 4" key="1">
    <citation type="submission" date="2021-06" db="EMBL/GenBank/DDBJ databases">
        <title>Differences between aerobic and microaerobic xylene degrading microbial communities.</title>
        <authorList>
            <person name="Banerjee S."/>
            <person name="Tancsics A."/>
        </authorList>
    </citation>
    <scope>NUCLEOTIDE SEQUENCE [LARGE SCALE GENOMIC DNA]</scope>
    <source>
        <strain evidence="3 4">MAP12</strain>
    </source>
</reference>
<evidence type="ECO:0000313" key="3">
    <source>
        <dbReference type="EMBL" id="MBV2133884.1"/>
    </source>
</evidence>
<dbReference type="PANTHER" id="PTHR30336:SF4">
    <property type="entry name" value="ENVELOPE BIOGENESIS FACTOR ELYC"/>
    <property type="match status" value="1"/>
</dbReference>
<name>A0ABS6MYJ5_9GAMM</name>
<dbReference type="InterPro" id="IPR003848">
    <property type="entry name" value="DUF218"/>
</dbReference>
<protein>
    <submittedName>
        <fullName evidence="3">YdcF family protein</fullName>
    </submittedName>
</protein>
<organism evidence="3 4">
    <name type="scientific">Geopseudomonas aromaticivorans</name>
    <dbReference type="NCBI Taxonomy" id="2849492"/>
    <lineage>
        <taxon>Bacteria</taxon>
        <taxon>Pseudomonadati</taxon>
        <taxon>Pseudomonadota</taxon>
        <taxon>Gammaproteobacteria</taxon>
        <taxon>Pseudomonadales</taxon>
        <taxon>Pseudomonadaceae</taxon>
        <taxon>Geopseudomonas</taxon>
    </lineage>
</organism>
<dbReference type="PANTHER" id="PTHR30336">
    <property type="entry name" value="INNER MEMBRANE PROTEIN, PROBABLE PERMEASE"/>
    <property type="match status" value="1"/>
</dbReference>
<feature type="domain" description="DUF218" evidence="2">
    <location>
        <begin position="81"/>
        <end position="244"/>
    </location>
</feature>
<evidence type="ECO:0000259" key="2">
    <source>
        <dbReference type="Pfam" id="PF02698"/>
    </source>
</evidence>
<sequence>MPLRYLFKQLLLPPGGLFLLLLLAWWWRARRPRLALACGVLGLGGLWLSSLPVAVEWGGRLLEREPALATAEWPALAQRAEAIVVLGGGRERGDPGWGGDQPSLSAMERARFAARLHKASGLPLLVSGGLHYGAPPSEAELLAAVLQEDFGVAVRWQEGASRTTWENATLSAPLLRAAGVRRIVLVTQAPHMPRARWCFERLGFAVVAAPMGFLGVANARPWGGWLPEAAAVWQSGQLLNEAAGLLAYPLVYR</sequence>
<keyword evidence="1" id="KW-1133">Transmembrane helix</keyword>
<dbReference type="Proteomes" id="UP000813068">
    <property type="component" value="Unassembled WGS sequence"/>
</dbReference>
<comment type="caution">
    <text evidence="3">The sequence shown here is derived from an EMBL/GenBank/DDBJ whole genome shotgun (WGS) entry which is preliminary data.</text>
</comment>
<evidence type="ECO:0000256" key="1">
    <source>
        <dbReference type="SAM" id="Phobius"/>
    </source>
</evidence>
<dbReference type="Pfam" id="PF02698">
    <property type="entry name" value="DUF218"/>
    <property type="match status" value="1"/>
</dbReference>
<dbReference type="InterPro" id="IPR051599">
    <property type="entry name" value="Cell_Envelope_Assoc"/>
</dbReference>
<keyword evidence="4" id="KW-1185">Reference proteome</keyword>